<proteinExistence type="predicted"/>
<accession>A0A9N7VKH4</accession>
<evidence type="ECO:0000256" key="1">
    <source>
        <dbReference type="SAM" id="MobiDB-lite"/>
    </source>
</evidence>
<dbReference type="Proteomes" id="UP001153269">
    <property type="component" value="Unassembled WGS sequence"/>
</dbReference>
<feature type="region of interest" description="Disordered" evidence="1">
    <location>
        <begin position="1"/>
        <end position="68"/>
    </location>
</feature>
<protein>
    <submittedName>
        <fullName evidence="2">Uncharacterized protein</fullName>
    </submittedName>
</protein>
<dbReference type="EMBL" id="CADEAL010004216">
    <property type="protein sequence ID" value="CAB1454552.1"/>
    <property type="molecule type" value="Genomic_DNA"/>
</dbReference>
<evidence type="ECO:0000313" key="3">
    <source>
        <dbReference type="Proteomes" id="UP001153269"/>
    </source>
</evidence>
<organism evidence="2 3">
    <name type="scientific">Pleuronectes platessa</name>
    <name type="common">European plaice</name>
    <dbReference type="NCBI Taxonomy" id="8262"/>
    <lineage>
        <taxon>Eukaryota</taxon>
        <taxon>Metazoa</taxon>
        <taxon>Chordata</taxon>
        <taxon>Craniata</taxon>
        <taxon>Vertebrata</taxon>
        <taxon>Euteleostomi</taxon>
        <taxon>Actinopterygii</taxon>
        <taxon>Neopterygii</taxon>
        <taxon>Teleostei</taxon>
        <taxon>Neoteleostei</taxon>
        <taxon>Acanthomorphata</taxon>
        <taxon>Carangaria</taxon>
        <taxon>Pleuronectiformes</taxon>
        <taxon>Pleuronectoidei</taxon>
        <taxon>Pleuronectidae</taxon>
        <taxon>Pleuronectes</taxon>
    </lineage>
</organism>
<gene>
    <name evidence="2" type="ORF">PLEPLA_LOCUS42318</name>
</gene>
<evidence type="ECO:0000313" key="2">
    <source>
        <dbReference type="EMBL" id="CAB1454552.1"/>
    </source>
</evidence>
<comment type="caution">
    <text evidence="2">The sequence shown here is derived from an EMBL/GenBank/DDBJ whole genome shotgun (WGS) entry which is preliminary data.</text>
</comment>
<sequence length="68" mass="7253">MFAPLLESQASSSSGGDRHVSINPTISHSVSWSSSPANSLHSGGTETESDRHSVKKKGFYPQLNEPVI</sequence>
<dbReference type="AlphaFoldDB" id="A0A9N7VKH4"/>
<keyword evidence="3" id="KW-1185">Reference proteome</keyword>
<name>A0A9N7VKH4_PLEPL</name>
<reference evidence="2" key="1">
    <citation type="submission" date="2020-03" db="EMBL/GenBank/DDBJ databases">
        <authorList>
            <person name="Weist P."/>
        </authorList>
    </citation>
    <scope>NUCLEOTIDE SEQUENCE</scope>
</reference>
<feature type="compositionally biased region" description="Polar residues" evidence="1">
    <location>
        <begin position="22"/>
        <end position="46"/>
    </location>
</feature>